<accession>A0A699VSB2</accession>
<organism evidence="2">
    <name type="scientific">Tanacetum cinerariifolium</name>
    <name type="common">Dalmatian daisy</name>
    <name type="synonym">Chrysanthemum cinerariifolium</name>
    <dbReference type="NCBI Taxonomy" id="118510"/>
    <lineage>
        <taxon>Eukaryota</taxon>
        <taxon>Viridiplantae</taxon>
        <taxon>Streptophyta</taxon>
        <taxon>Embryophyta</taxon>
        <taxon>Tracheophyta</taxon>
        <taxon>Spermatophyta</taxon>
        <taxon>Magnoliopsida</taxon>
        <taxon>eudicotyledons</taxon>
        <taxon>Gunneridae</taxon>
        <taxon>Pentapetalae</taxon>
        <taxon>asterids</taxon>
        <taxon>campanulids</taxon>
        <taxon>Asterales</taxon>
        <taxon>Asteraceae</taxon>
        <taxon>Asteroideae</taxon>
        <taxon>Anthemideae</taxon>
        <taxon>Anthemidinae</taxon>
        <taxon>Tanacetum</taxon>
    </lineage>
</organism>
<comment type="caution">
    <text evidence="2">The sequence shown here is derived from an EMBL/GenBank/DDBJ whole genome shotgun (WGS) entry which is preliminary data.</text>
</comment>
<gene>
    <name evidence="2" type="ORF">Tci_909178</name>
</gene>
<protein>
    <submittedName>
        <fullName evidence="2">Uncharacterized protein</fullName>
    </submittedName>
</protein>
<evidence type="ECO:0000256" key="1">
    <source>
        <dbReference type="SAM" id="SignalP"/>
    </source>
</evidence>
<dbReference type="EMBL" id="BKCJ011482528">
    <property type="protein sequence ID" value="GFD37209.1"/>
    <property type="molecule type" value="Genomic_DNA"/>
</dbReference>
<feature type="chain" id="PRO_5025511932" evidence="1">
    <location>
        <begin position="22"/>
        <end position="74"/>
    </location>
</feature>
<evidence type="ECO:0000313" key="2">
    <source>
        <dbReference type="EMBL" id="GFD37209.1"/>
    </source>
</evidence>
<feature type="signal peptide" evidence="1">
    <location>
        <begin position="1"/>
        <end position="21"/>
    </location>
</feature>
<dbReference type="AlphaFoldDB" id="A0A699VSB2"/>
<reference evidence="2" key="1">
    <citation type="journal article" date="2019" name="Sci. Rep.">
        <title>Draft genome of Tanacetum cinerariifolium, the natural source of mosquito coil.</title>
        <authorList>
            <person name="Yamashiro T."/>
            <person name="Shiraishi A."/>
            <person name="Satake H."/>
            <person name="Nakayama K."/>
        </authorList>
    </citation>
    <scope>NUCLEOTIDE SEQUENCE</scope>
</reference>
<sequence>MNLMLLIVFLLLQAIVLRISGNKSRVAKNAGYRGRNNGTRPVIEEDENALVVKDGLGTYDWSYQVEEEATDFAL</sequence>
<feature type="non-terminal residue" evidence="2">
    <location>
        <position position="74"/>
    </location>
</feature>
<name>A0A699VSB2_TANCI</name>
<proteinExistence type="predicted"/>
<keyword evidence="1" id="KW-0732">Signal</keyword>